<evidence type="ECO:0000313" key="2">
    <source>
        <dbReference type="EMBL" id="MBA9075458.1"/>
    </source>
</evidence>
<sequence length="257" mass="28911">MTSLLRIELRKLLPYRTFWAILAVFVILLFVILYGSSNVTINGQSAGATFYKFPDIWPKLTYIASYFNLLLGILLIITITDEYSFRTIRQQVIDGYTRADVVQAKYSVVLLLGVACALYVFLLGLLFGIGFADEVATDKILTDAQFVFYYLVQAIGYMSLAMLFGFLVKKSGLAIMAFLLYAKVVEPIIHYKLPDSLDKYFPMKVLSSLTPMPGKEMFEMVTGASEALTPLEALLPAVLYITLFCLLSYLLLKSRDL</sequence>
<gene>
    <name evidence="2" type="ORF">FHS90_000155</name>
</gene>
<feature type="transmembrane region" description="Helical" evidence="1">
    <location>
        <begin position="12"/>
        <end position="36"/>
    </location>
</feature>
<feature type="transmembrane region" description="Helical" evidence="1">
    <location>
        <begin position="56"/>
        <end position="79"/>
    </location>
</feature>
<dbReference type="EMBL" id="JACJIQ010000001">
    <property type="protein sequence ID" value="MBA9075458.1"/>
    <property type="molecule type" value="Genomic_DNA"/>
</dbReference>
<keyword evidence="1" id="KW-0812">Transmembrane</keyword>
<organism evidence="2 3">
    <name type="scientific">Rufibacter quisquiliarum</name>
    <dbReference type="NCBI Taxonomy" id="1549639"/>
    <lineage>
        <taxon>Bacteria</taxon>
        <taxon>Pseudomonadati</taxon>
        <taxon>Bacteroidota</taxon>
        <taxon>Cytophagia</taxon>
        <taxon>Cytophagales</taxon>
        <taxon>Hymenobacteraceae</taxon>
        <taxon>Rufibacter</taxon>
    </lineage>
</organism>
<reference evidence="2 3" key="1">
    <citation type="submission" date="2020-08" db="EMBL/GenBank/DDBJ databases">
        <title>Genomic Encyclopedia of Type Strains, Phase IV (KMG-IV): sequencing the most valuable type-strain genomes for metagenomic binning, comparative biology and taxonomic classification.</title>
        <authorList>
            <person name="Goeker M."/>
        </authorList>
    </citation>
    <scope>NUCLEOTIDE SEQUENCE [LARGE SCALE GENOMIC DNA]</scope>
    <source>
        <strain evidence="2 3">DSM 29854</strain>
    </source>
</reference>
<accession>A0A839GLW4</accession>
<proteinExistence type="predicted"/>
<dbReference type="AlphaFoldDB" id="A0A839GLW4"/>
<dbReference type="PANTHER" id="PTHR37305:SF1">
    <property type="entry name" value="MEMBRANE PROTEIN"/>
    <property type="match status" value="1"/>
</dbReference>
<protein>
    <submittedName>
        <fullName evidence="2">ABC-type transport system involved in multi-copper enzyme maturation permease subunit</fullName>
    </submittedName>
</protein>
<feature type="transmembrane region" description="Helical" evidence="1">
    <location>
        <begin position="147"/>
        <end position="166"/>
    </location>
</feature>
<evidence type="ECO:0000256" key="1">
    <source>
        <dbReference type="SAM" id="Phobius"/>
    </source>
</evidence>
<comment type="caution">
    <text evidence="2">The sequence shown here is derived from an EMBL/GenBank/DDBJ whole genome shotgun (WGS) entry which is preliminary data.</text>
</comment>
<feature type="transmembrane region" description="Helical" evidence="1">
    <location>
        <begin position="108"/>
        <end position="132"/>
    </location>
</feature>
<feature type="transmembrane region" description="Helical" evidence="1">
    <location>
        <begin position="233"/>
        <end position="252"/>
    </location>
</feature>
<keyword evidence="1" id="KW-1133">Transmembrane helix</keyword>
<dbReference type="PANTHER" id="PTHR37305">
    <property type="entry name" value="INTEGRAL MEMBRANE PROTEIN-RELATED"/>
    <property type="match status" value="1"/>
</dbReference>
<name>A0A839GLW4_9BACT</name>
<dbReference type="Pfam" id="PF12730">
    <property type="entry name" value="ABC2_membrane_4"/>
    <property type="match status" value="1"/>
</dbReference>
<dbReference type="RefSeq" id="WP_182511205.1">
    <property type="nucleotide sequence ID" value="NZ_JACJIQ010000001.1"/>
</dbReference>
<dbReference type="GO" id="GO:0005886">
    <property type="term" value="C:plasma membrane"/>
    <property type="evidence" value="ECO:0007669"/>
    <property type="project" value="UniProtKB-SubCell"/>
</dbReference>
<dbReference type="Proteomes" id="UP000563094">
    <property type="component" value="Unassembled WGS sequence"/>
</dbReference>
<keyword evidence="1" id="KW-0472">Membrane</keyword>
<keyword evidence="3" id="KW-1185">Reference proteome</keyword>
<dbReference type="GO" id="GO:0140359">
    <property type="term" value="F:ABC-type transporter activity"/>
    <property type="evidence" value="ECO:0007669"/>
    <property type="project" value="InterPro"/>
</dbReference>
<feature type="transmembrane region" description="Helical" evidence="1">
    <location>
        <begin position="173"/>
        <end position="193"/>
    </location>
</feature>
<evidence type="ECO:0000313" key="3">
    <source>
        <dbReference type="Proteomes" id="UP000563094"/>
    </source>
</evidence>